<dbReference type="Proteomes" id="UP000216446">
    <property type="component" value="Unassembled WGS sequence"/>
</dbReference>
<dbReference type="EMBL" id="MQWB01000001">
    <property type="protein sequence ID" value="OZC04224.1"/>
    <property type="molecule type" value="Genomic_DNA"/>
</dbReference>
<dbReference type="InterPro" id="IPR013527">
    <property type="entry name" value="YicC-like_N"/>
</dbReference>
<keyword evidence="4" id="KW-0378">Hydrolase</keyword>
<dbReference type="PANTHER" id="PTHR30636:SF3">
    <property type="entry name" value="UPF0701 PROTEIN YICC"/>
    <property type="match status" value="1"/>
</dbReference>
<dbReference type="OrthoDB" id="9771229at2"/>
<keyword evidence="3" id="KW-0255">Endonuclease</keyword>
<accession>A0A259U345</accession>
<dbReference type="Pfam" id="PF08340">
    <property type="entry name" value="YicC-like_C"/>
    <property type="match status" value="1"/>
</dbReference>
<organism evidence="8 9">
    <name type="scientific">Rubricoccus marinus</name>
    <dbReference type="NCBI Taxonomy" id="716817"/>
    <lineage>
        <taxon>Bacteria</taxon>
        <taxon>Pseudomonadati</taxon>
        <taxon>Rhodothermota</taxon>
        <taxon>Rhodothermia</taxon>
        <taxon>Rhodothermales</taxon>
        <taxon>Rubricoccaceae</taxon>
        <taxon>Rubricoccus</taxon>
    </lineage>
</organism>
<evidence type="ECO:0000256" key="5">
    <source>
        <dbReference type="ARBA" id="ARBA00035648"/>
    </source>
</evidence>
<dbReference type="Pfam" id="PF03755">
    <property type="entry name" value="YicC-like_N"/>
    <property type="match status" value="1"/>
</dbReference>
<comment type="caution">
    <text evidence="8">The sequence shown here is derived from an EMBL/GenBank/DDBJ whole genome shotgun (WGS) entry which is preliminary data.</text>
</comment>
<feature type="domain" description="Endoribonuclease YicC-like N-terminal" evidence="6">
    <location>
        <begin position="6"/>
        <end position="163"/>
    </location>
</feature>
<feature type="domain" description="Endoribonuclease YicC-like C-terminal" evidence="7">
    <location>
        <begin position="180"/>
        <end position="298"/>
    </location>
</feature>
<evidence type="ECO:0000313" key="8">
    <source>
        <dbReference type="EMBL" id="OZC04224.1"/>
    </source>
</evidence>
<comment type="cofactor">
    <cofactor evidence="1">
        <name>a divalent metal cation</name>
        <dbReference type="ChEBI" id="CHEBI:60240"/>
    </cofactor>
</comment>
<keyword evidence="9" id="KW-1185">Reference proteome</keyword>
<evidence type="ECO:0000259" key="6">
    <source>
        <dbReference type="Pfam" id="PF03755"/>
    </source>
</evidence>
<dbReference type="PANTHER" id="PTHR30636">
    <property type="entry name" value="UPF0701 PROTEIN YICC"/>
    <property type="match status" value="1"/>
</dbReference>
<dbReference type="GO" id="GO:0004521">
    <property type="term" value="F:RNA endonuclease activity"/>
    <property type="evidence" value="ECO:0007669"/>
    <property type="project" value="InterPro"/>
</dbReference>
<dbReference type="NCBIfam" id="TIGR00255">
    <property type="entry name" value="YicC/YloC family endoribonuclease"/>
    <property type="match status" value="1"/>
</dbReference>
<name>A0A259U345_9BACT</name>
<evidence type="ECO:0000256" key="1">
    <source>
        <dbReference type="ARBA" id="ARBA00001968"/>
    </source>
</evidence>
<comment type="similarity">
    <text evidence="5">Belongs to the YicC/YloC family.</text>
</comment>
<evidence type="ECO:0000313" key="9">
    <source>
        <dbReference type="Proteomes" id="UP000216446"/>
    </source>
</evidence>
<dbReference type="InParanoid" id="A0A259U345"/>
<gene>
    <name evidence="8" type="ORF">BSZ36_15280</name>
</gene>
<evidence type="ECO:0000259" key="7">
    <source>
        <dbReference type="Pfam" id="PF08340"/>
    </source>
</evidence>
<dbReference type="GO" id="GO:0016787">
    <property type="term" value="F:hydrolase activity"/>
    <property type="evidence" value="ECO:0007669"/>
    <property type="project" value="UniProtKB-KW"/>
</dbReference>
<dbReference type="AlphaFoldDB" id="A0A259U345"/>
<proteinExistence type="inferred from homology"/>
<keyword evidence="2" id="KW-0540">Nuclease</keyword>
<dbReference type="InterPro" id="IPR005229">
    <property type="entry name" value="YicC/YloC-like"/>
</dbReference>
<evidence type="ECO:0000256" key="3">
    <source>
        <dbReference type="ARBA" id="ARBA00022759"/>
    </source>
</evidence>
<evidence type="ECO:0000256" key="2">
    <source>
        <dbReference type="ARBA" id="ARBA00022722"/>
    </source>
</evidence>
<reference evidence="8 9" key="1">
    <citation type="submission" date="2016-11" db="EMBL/GenBank/DDBJ databases">
        <title>Study of marine rhodopsin-containing bacteria.</title>
        <authorList>
            <person name="Yoshizawa S."/>
            <person name="Kumagai Y."/>
            <person name="Kogure K."/>
        </authorList>
    </citation>
    <scope>NUCLEOTIDE SEQUENCE [LARGE SCALE GENOMIC DNA]</scope>
    <source>
        <strain evidence="8 9">SG-29</strain>
    </source>
</reference>
<protein>
    <submittedName>
        <fullName evidence="8">YicC family protein</fullName>
    </submittedName>
</protein>
<dbReference type="InterPro" id="IPR013551">
    <property type="entry name" value="YicC-like_C"/>
</dbReference>
<evidence type="ECO:0000256" key="4">
    <source>
        <dbReference type="ARBA" id="ARBA00022801"/>
    </source>
</evidence>
<dbReference type="FunCoup" id="A0A259U345">
    <property type="interactions" value="218"/>
</dbReference>
<sequence length="299" mass="32130">MPASPLRSMTGFGRGTAEAGATRASVEVRTVNGRFAEVSVRSPRALNPHEAEIVARVKDAIARGNATVSITLDRAESTPPLEVNVEAAAAVGAMLREVAAAAGVSGLGAITLSDVLRFPEVMQAATSGADEDDADAWTATQEALTEALAGMDAMREAEGAALDAALREHADDLERHTAEVEARAPQRVEQHRQRLTERLEAMLDDDRLDRSRLETEIALLADKMDVTEETVRLRSHLAQFRDALGADEPVGRRLNFIAQEMNREVNTVASKANDPGLAEHAVGMKEALEKIREQVANVV</sequence>
<dbReference type="RefSeq" id="WP_094550461.1">
    <property type="nucleotide sequence ID" value="NZ_MQWB01000001.1"/>
</dbReference>